<name>A0AA39WLP1_9PEZI</name>
<dbReference type="InterPro" id="IPR029130">
    <property type="entry name" value="Acid_ceramidase_N"/>
</dbReference>
<keyword evidence="5" id="KW-1185">Reference proteome</keyword>
<proteinExistence type="predicted"/>
<dbReference type="Proteomes" id="UP001175000">
    <property type="component" value="Unassembled WGS sequence"/>
</dbReference>
<dbReference type="GO" id="GO:0017040">
    <property type="term" value="F:N-acylsphingosine amidohydrolase activity"/>
    <property type="evidence" value="ECO:0007669"/>
    <property type="project" value="UniProtKB-EC"/>
</dbReference>
<feature type="compositionally biased region" description="Pro residues" evidence="2">
    <location>
        <begin position="465"/>
        <end position="485"/>
    </location>
</feature>
<protein>
    <recommendedName>
        <fullName evidence="1">ceramidase</fullName>
        <ecNumber evidence="1">3.5.1.23</ecNumber>
    </recommendedName>
</protein>
<organism evidence="4 5">
    <name type="scientific">Immersiella caudata</name>
    <dbReference type="NCBI Taxonomy" id="314043"/>
    <lineage>
        <taxon>Eukaryota</taxon>
        <taxon>Fungi</taxon>
        <taxon>Dikarya</taxon>
        <taxon>Ascomycota</taxon>
        <taxon>Pezizomycotina</taxon>
        <taxon>Sordariomycetes</taxon>
        <taxon>Sordariomycetidae</taxon>
        <taxon>Sordariales</taxon>
        <taxon>Lasiosphaeriaceae</taxon>
        <taxon>Immersiella</taxon>
    </lineage>
</organism>
<feature type="region of interest" description="Disordered" evidence="2">
    <location>
        <begin position="231"/>
        <end position="251"/>
    </location>
</feature>
<reference evidence="4" key="1">
    <citation type="submission" date="2023-06" db="EMBL/GenBank/DDBJ databases">
        <title>Genome-scale phylogeny and comparative genomics of the fungal order Sordariales.</title>
        <authorList>
            <consortium name="Lawrence Berkeley National Laboratory"/>
            <person name="Hensen N."/>
            <person name="Bonometti L."/>
            <person name="Westerberg I."/>
            <person name="Brannstrom I.O."/>
            <person name="Guillou S."/>
            <person name="Cros-Aarteil S."/>
            <person name="Calhoun S."/>
            <person name="Haridas S."/>
            <person name="Kuo A."/>
            <person name="Mondo S."/>
            <person name="Pangilinan J."/>
            <person name="Riley R."/>
            <person name="Labutti K."/>
            <person name="Andreopoulos B."/>
            <person name="Lipzen A."/>
            <person name="Chen C."/>
            <person name="Yanf M."/>
            <person name="Daum C."/>
            <person name="Ng V."/>
            <person name="Clum A."/>
            <person name="Steindorff A."/>
            <person name="Ohm R."/>
            <person name="Martin F."/>
            <person name="Silar P."/>
            <person name="Natvig D."/>
            <person name="Lalanne C."/>
            <person name="Gautier V."/>
            <person name="Ament-Velasquez S.L."/>
            <person name="Kruys A."/>
            <person name="Hutchinson M.I."/>
            <person name="Powell A.J."/>
            <person name="Barry K."/>
            <person name="Miller A.N."/>
            <person name="Grigoriev I.V."/>
            <person name="Debuchy R."/>
            <person name="Gladieux P."/>
            <person name="Thoren M.H."/>
            <person name="Johannesson H."/>
        </authorList>
    </citation>
    <scope>NUCLEOTIDE SEQUENCE</scope>
    <source>
        <strain evidence="4">CBS 606.72</strain>
    </source>
</reference>
<dbReference type="PANTHER" id="PTHR28583:SF1">
    <property type="entry name" value="ACID CERAMIDASE"/>
    <property type="match status" value="1"/>
</dbReference>
<evidence type="ECO:0000313" key="5">
    <source>
        <dbReference type="Proteomes" id="UP001175000"/>
    </source>
</evidence>
<gene>
    <name evidence="4" type="ORF">B0T14DRAFT_569085</name>
</gene>
<dbReference type="AlphaFoldDB" id="A0AA39WLP1"/>
<feature type="domain" description="Acid ceramidase N-terminal" evidence="3">
    <location>
        <begin position="250"/>
        <end position="299"/>
    </location>
</feature>
<dbReference type="PANTHER" id="PTHR28583">
    <property type="entry name" value="ACID AMIDASE"/>
    <property type="match status" value="1"/>
</dbReference>
<accession>A0AA39WLP1</accession>
<evidence type="ECO:0000256" key="1">
    <source>
        <dbReference type="ARBA" id="ARBA00011891"/>
    </source>
</evidence>
<feature type="region of interest" description="Disordered" evidence="2">
    <location>
        <begin position="460"/>
        <end position="487"/>
    </location>
</feature>
<evidence type="ECO:0000259" key="3">
    <source>
        <dbReference type="Pfam" id="PF15508"/>
    </source>
</evidence>
<sequence length="656" mass="71389">MGLQDTLHFDREAYQRKLTARSTADLRKHEVIKTRQQVSAGTAMASGIGLAIFTLGKSLTVTAYGARRMYVADGKLELIKAELRRRGEELHTIRASDVFVPVGISVATLGVSAGLDGFLDGATAHLHHAIDSAAAGHSTQAVAEAVLGDPGQFLHGAVDGIGKQAHEVASFLHAAGAGGSTDTVATSAIDASIAHAGPGVLKGIEVGVNYAHSAEIKAASWITGLRRRAAAQKAEESTEPPVSRATAGHEPPRFTVDLSVAPEHRYDHIVPHLRSAIEDTDVAAQLNEVFEFVFPEMPLAQKCMHSLARIALRRVYNDEENAEIRGIARASGLPMYLLVALNVSLDVLLGCTSGGVRYQPDSKSPTRILHFRTLDWTMDPLRNLIIELDYVQHASGPVIATTVGYLGYVGVLTGVRKGLSMSLNYRPHHDGTTLAKRLAFRYHQLLVILGRRPSVSSTLRSFLLPPSPSQTPSPPKSPPSPPPSLPSILTTLSTSPSTAAYLIFVTPQQIHSVEKDHHSSNATTSSTFLTTCNHDLVDEQDKVQIKRMAEEIPPETPMEWLVQDSWVRKYIIGKKYEGIVKAGGKDRKKKRKEGDGEAWGVSFEEVIDMVNTGEISNEMTHYAVVMDPEKGAVVWRRAYEVGELEREEDDSEEETR</sequence>
<comment type="caution">
    <text evidence="4">The sequence shown here is derived from an EMBL/GenBank/DDBJ whole genome shotgun (WGS) entry which is preliminary data.</text>
</comment>
<evidence type="ECO:0000256" key="2">
    <source>
        <dbReference type="SAM" id="MobiDB-lite"/>
    </source>
</evidence>
<dbReference type="Pfam" id="PF15508">
    <property type="entry name" value="NAAA-beta"/>
    <property type="match status" value="1"/>
</dbReference>
<dbReference type="EMBL" id="JAULSU010000005">
    <property type="protein sequence ID" value="KAK0617595.1"/>
    <property type="molecule type" value="Genomic_DNA"/>
</dbReference>
<evidence type="ECO:0000313" key="4">
    <source>
        <dbReference type="EMBL" id="KAK0617595.1"/>
    </source>
</evidence>
<dbReference type="EC" id="3.5.1.23" evidence="1"/>